<protein>
    <recommendedName>
        <fullName evidence="4">WxL domain-containing protein</fullName>
    </recommendedName>
</protein>
<keyword evidence="1" id="KW-0732">Signal</keyword>
<comment type="caution">
    <text evidence="2">The sequence shown here is derived from an EMBL/GenBank/DDBJ whole genome shotgun (WGS) entry which is preliminary data.</text>
</comment>
<keyword evidence="3" id="KW-1185">Reference proteome</keyword>
<feature type="chain" id="PRO_5038653945" description="WxL domain-containing protein" evidence="1">
    <location>
        <begin position="33"/>
        <end position="526"/>
    </location>
</feature>
<sequence length="526" mass="55162">MKGGTRMRKVLAMLLLLATITCGFLFARPQQAAAAAYSANKLVDYKIPTDVLQVLLDNSSYADGQTAANKGLTPATVTIGDIADLTTISLATRTQNADGTFTSAPNDTVADWVNSATDKSLYDIDANVYNLNLDGKVDASDGPLVTEKLVVNGGTEYPPFNFLMQIIASGSMATTVDLTGVTSKIADNGNAQMLMALFQTNRLPNLQTLILNNDNLGNLTDNWILASTLLGVTSSQRVTTLSLANNGMTNFAEGSAYSISTYLTTLNLAGNDMTNISGTLNAMLAEIVKNNGSTDLSSGTLDANNWNTLNYITTLINSNSGTIALSNNSVNAIVSAGTGQYSQFNLNDGAVLTYLSQMDDASLNVLKDNPKLSASTMTEIDDQINGTGSTAANELTVSQGVDFGSGTIGALNEALTATGTLKIQATLAAGASLTAQVSAWTAGDGSSFAGVLTLPAATNNLWERTNLQATPTVIYPNNSDNAVQIDQELTGMLLTVPADEQAKVRAEKYTAQIKWNIEVGTSATQK</sequence>
<dbReference type="STRING" id="1291052.FC18_GL001349"/>
<dbReference type="Proteomes" id="UP000051679">
    <property type="component" value="Unassembled WGS sequence"/>
</dbReference>
<gene>
    <name evidence="2" type="ORF">FC18_GL001349</name>
</gene>
<name>A0A0R1ZKG1_9LACO</name>
<accession>A0A0R1ZKG1</accession>
<evidence type="ECO:0000313" key="2">
    <source>
        <dbReference type="EMBL" id="KRM55454.1"/>
    </source>
</evidence>
<dbReference type="Gene3D" id="3.80.10.10">
    <property type="entry name" value="Ribonuclease Inhibitor"/>
    <property type="match status" value="1"/>
</dbReference>
<dbReference type="AlphaFoldDB" id="A0A0R1ZKG1"/>
<evidence type="ECO:0000313" key="3">
    <source>
        <dbReference type="Proteomes" id="UP000051679"/>
    </source>
</evidence>
<dbReference type="EMBL" id="AYYO01000022">
    <property type="protein sequence ID" value="KRM55454.1"/>
    <property type="molecule type" value="Genomic_DNA"/>
</dbReference>
<reference evidence="2 3" key="1">
    <citation type="journal article" date="2015" name="Genome Announc.">
        <title>Expanding the biotechnology potential of lactobacilli through comparative genomics of 213 strains and associated genera.</title>
        <authorList>
            <person name="Sun Z."/>
            <person name="Harris H.M."/>
            <person name="McCann A."/>
            <person name="Guo C."/>
            <person name="Argimon S."/>
            <person name="Zhang W."/>
            <person name="Yang X."/>
            <person name="Jeffery I.B."/>
            <person name="Cooney J.C."/>
            <person name="Kagawa T.F."/>
            <person name="Liu W."/>
            <person name="Song Y."/>
            <person name="Salvetti E."/>
            <person name="Wrobel A."/>
            <person name="Rasinkangas P."/>
            <person name="Parkhill J."/>
            <person name="Rea M.C."/>
            <person name="O'Sullivan O."/>
            <person name="Ritari J."/>
            <person name="Douillard F.P."/>
            <person name="Paul Ross R."/>
            <person name="Yang R."/>
            <person name="Briner A.E."/>
            <person name="Felis G.E."/>
            <person name="de Vos W.M."/>
            <person name="Barrangou R."/>
            <person name="Klaenhammer T.R."/>
            <person name="Caufield P.W."/>
            <person name="Cui Y."/>
            <person name="Zhang H."/>
            <person name="O'Toole P.W."/>
        </authorList>
    </citation>
    <scope>NUCLEOTIDE SEQUENCE [LARGE SCALE GENOMIC DNA]</scope>
    <source>
        <strain evidence="2 3">DSM 20505</strain>
    </source>
</reference>
<dbReference type="PATRIC" id="fig|1291052.5.peg.1367"/>
<dbReference type="InterPro" id="IPR032675">
    <property type="entry name" value="LRR_dom_sf"/>
</dbReference>
<feature type="signal peptide" evidence="1">
    <location>
        <begin position="1"/>
        <end position="32"/>
    </location>
</feature>
<evidence type="ECO:0008006" key="4">
    <source>
        <dbReference type="Google" id="ProtNLM"/>
    </source>
</evidence>
<organism evidence="2 3">
    <name type="scientific">Lacticaseibacillus sharpeae JCM 1186 = DSM 20505</name>
    <dbReference type="NCBI Taxonomy" id="1291052"/>
    <lineage>
        <taxon>Bacteria</taxon>
        <taxon>Bacillati</taxon>
        <taxon>Bacillota</taxon>
        <taxon>Bacilli</taxon>
        <taxon>Lactobacillales</taxon>
        <taxon>Lactobacillaceae</taxon>
        <taxon>Lacticaseibacillus</taxon>
    </lineage>
</organism>
<evidence type="ECO:0000256" key="1">
    <source>
        <dbReference type="SAM" id="SignalP"/>
    </source>
</evidence>
<dbReference type="SUPFAM" id="SSF52058">
    <property type="entry name" value="L domain-like"/>
    <property type="match status" value="1"/>
</dbReference>
<proteinExistence type="predicted"/>